<feature type="region of interest" description="Disordered" evidence="1">
    <location>
        <begin position="137"/>
        <end position="186"/>
    </location>
</feature>
<organism evidence="3 5">
    <name type="scientific">Iris pallida</name>
    <name type="common">Sweet iris</name>
    <dbReference type="NCBI Taxonomy" id="29817"/>
    <lineage>
        <taxon>Eukaryota</taxon>
        <taxon>Viridiplantae</taxon>
        <taxon>Streptophyta</taxon>
        <taxon>Embryophyta</taxon>
        <taxon>Tracheophyta</taxon>
        <taxon>Spermatophyta</taxon>
        <taxon>Magnoliopsida</taxon>
        <taxon>Liliopsida</taxon>
        <taxon>Asparagales</taxon>
        <taxon>Iridaceae</taxon>
        <taxon>Iridoideae</taxon>
        <taxon>Irideae</taxon>
        <taxon>Iris</taxon>
    </lineage>
</organism>
<reference evidence="3" key="1">
    <citation type="journal article" date="2023" name="GigaByte">
        <title>Genome assembly of the bearded iris, Iris pallida Lam.</title>
        <authorList>
            <person name="Bruccoleri R.E."/>
            <person name="Oakeley E.J."/>
            <person name="Faust A.M.E."/>
            <person name="Altorfer M."/>
            <person name="Dessus-Babus S."/>
            <person name="Burckhardt D."/>
            <person name="Oertli M."/>
            <person name="Naumann U."/>
            <person name="Petersen F."/>
            <person name="Wong J."/>
        </authorList>
    </citation>
    <scope>NUCLEOTIDE SEQUENCE</scope>
    <source>
        <strain evidence="3">GSM-AAB239-AS_SAM_17_03QT</strain>
    </source>
</reference>
<dbReference type="SUPFAM" id="SSF103642">
    <property type="entry name" value="Sec-C motif"/>
    <property type="match status" value="1"/>
</dbReference>
<evidence type="ECO:0000256" key="1">
    <source>
        <dbReference type="SAM" id="MobiDB-lite"/>
    </source>
</evidence>
<keyword evidence="2" id="KW-0732">Signal</keyword>
<keyword evidence="5" id="KW-1185">Reference proteome</keyword>
<comment type="caution">
    <text evidence="3">The sequence shown here is derived from an EMBL/GenBank/DDBJ whole genome shotgun (WGS) entry which is preliminary data.</text>
</comment>
<dbReference type="Proteomes" id="UP001140949">
    <property type="component" value="Unassembled WGS sequence"/>
</dbReference>
<protein>
    <submittedName>
        <fullName evidence="3">Uncharacterized protein</fullName>
    </submittedName>
</protein>
<dbReference type="Pfam" id="PF02810">
    <property type="entry name" value="SEC-C"/>
    <property type="match status" value="1"/>
</dbReference>
<evidence type="ECO:0000313" key="4">
    <source>
        <dbReference type="EMBL" id="KAJ6832281.1"/>
    </source>
</evidence>
<evidence type="ECO:0000256" key="2">
    <source>
        <dbReference type="SAM" id="SignalP"/>
    </source>
</evidence>
<dbReference type="EMBL" id="JANAVB010036819">
    <property type="protein sequence ID" value="KAJ6802884.1"/>
    <property type="molecule type" value="Genomic_DNA"/>
</dbReference>
<sequence length="186" mass="20117">MTIIPRSLLLPLLRYSHARCISSTPHVRSAGWVDKIKGVFTGKSSSSSSSFSLTNFVDQMDKARSMGMVNVSASFNKQSAILRYLASVDPTGENLKNSHKQDATVHCSCTISEVENALSKYTWAKEAQQKIDKLKEEGKPTPTSLSEVQKLMGSTPVDVGKGGKLGRNSPCSCGSGKKYKRCCGPP</sequence>
<dbReference type="Gene3D" id="3.10.450.50">
    <property type="match status" value="1"/>
</dbReference>
<dbReference type="PANTHER" id="PTHR36750">
    <property type="entry name" value="SEC-C MOTIF PROTEIN"/>
    <property type="match status" value="1"/>
</dbReference>
<gene>
    <name evidence="3" type="ORF">M6B38_190475</name>
    <name evidence="4" type="ORF">M6B38_346170</name>
</gene>
<reference evidence="3" key="2">
    <citation type="submission" date="2023-04" db="EMBL/GenBank/DDBJ databases">
        <authorList>
            <person name="Bruccoleri R.E."/>
            <person name="Oakeley E.J."/>
            <person name="Faust A.-M."/>
            <person name="Dessus-Babus S."/>
            <person name="Altorfer M."/>
            <person name="Burckhardt D."/>
            <person name="Oertli M."/>
            <person name="Naumann U."/>
            <person name="Petersen F."/>
            <person name="Wong J."/>
        </authorList>
    </citation>
    <scope>NUCLEOTIDE SEQUENCE</scope>
    <source>
        <strain evidence="3">GSM-AAB239-AS_SAM_17_03QT</strain>
        <tissue evidence="3">Leaf</tissue>
    </source>
</reference>
<dbReference type="AlphaFoldDB" id="A0AAX6EFU6"/>
<proteinExistence type="predicted"/>
<evidence type="ECO:0000313" key="3">
    <source>
        <dbReference type="EMBL" id="KAJ6802884.1"/>
    </source>
</evidence>
<dbReference type="PANTHER" id="PTHR36750:SF1">
    <property type="entry name" value="SEC-C MOTIF PROTEIN"/>
    <property type="match status" value="1"/>
</dbReference>
<dbReference type="EMBL" id="JANAVB010016194">
    <property type="protein sequence ID" value="KAJ6832281.1"/>
    <property type="molecule type" value="Genomic_DNA"/>
</dbReference>
<accession>A0AAX6EFU6</accession>
<feature type="compositionally biased region" description="Basic residues" evidence="1">
    <location>
        <begin position="177"/>
        <end position="186"/>
    </location>
</feature>
<feature type="chain" id="PRO_5044718667" evidence="2">
    <location>
        <begin position="19"/>
        <end position="186"/>
    </location>
</feature>
<feature type="signal peptide" evidence="2">
    <location>
        <begin position="1"/>
        <end position="18"/>
    </location>
</feature>
<dbReference type="InterPro" id="IPR004027">
    <property type="entry name" value="SEC_C_motif"/>
</dbReference>
<evidence type="ECO:0000313" key="5">
    <source>
        <dbReference type="Proteomes" id="UP001140949"/>
    </source>
</evidence>
<name>A0AAX6EFU6_IRIPA</name>